<dbReference type="Proteomes" id="UP000485058">
    <property type="component" value="Unassembled WGS sequence"/>
</dbReference>
<evidence type="ECO:0000313" key="1">
    <source>
        <dbReference type="EMBL" id="GFH20575.1"/>
    </source>
</evidence>
<dbReference type="EMBL" id="BLLF01001660">
    <property type="protein sequence ID" value="GFH20575.1"/>
    <property type="molecule type" value="Genomic_DNA"/>
</dbReference>
<proteinExistence type="predicted"/>
<sequence length="424" mass="45404">MKRAVAKALLQVGGAVQHNGVLPALQQAASLVPEGTRCLSSSHPETPLSKILPPIVALPRQIIGTALSLTGKLVSSAASSGAAKSVVTSFAEEVLLKEQFVKLSELDVAYWTYWLASTGYTSQGGYKKLAEAAKAALPGLEAQQVASLVEGMHIQPAAHRQGQDQVGREGGRVKSVVAAGVPGGKGWHVEGAEDRRAGPSTLTRHCWTRWPATSALTSPSMRQRTSSRYTHPCPSTQANQILSALHDFGYYSRDLYDDIGDSIAYANHYLAPLKAPTDQVAKALATYAKFGHERADVMVTLARGISELGLSKLSQAARGEAVATALQALHTFHFYPEQVDALLYFTSEEPELFSGEQLKLADAVRAAVEAQTGGKLAVYKTNDDEDAAHWYGHHTAAAPAHHELFVLRESLVPKAYSPAALRPK</sequence>
<gene>
    <name evidence="1" type="ORF">HaLaN_17719</name>
</gene>
<accession>A0A699ZFA3</accession>
<keyword evidence="2" id="KW-1185">Reference proteome</keyword>
<organism evidence="1 2">
    <name type="scientific">Haematococcus lacustris</name>
    <name type="common">Green alga</name>
    <name type="synonym">Haematococcus pluvialis</name>
    <dbReference type="NCBI Taxonomy" id="44745"/>
    <lineage>
        <taxon>Eukaryota</taxon>
        <taxon>Viridiplantae</taxon>
        <taxon>Chlorophyta</taxon>
        <taxon>core chlorophytes</taxon>
        <taxon>Chlorophyceae</taxon>
        <taxon>CS clade</taxon>
        <taxon>Chlamydomonadales</taxon>
        <taxon>Haematococcaceae</taxon>
        <taxon>Haematococcus</taxon>
    </lineage>
</organism>
<name>A0A699ZFA3_HAELA</name>
<dbReference type="AlphaFoldDB" id="A0A699ZFA3"/>
<feature type="non-terminal residue" evidence="1">
    <location>
        <position position="1"/>
    </location>
</feature>
<evidence type="ECO:0000313" key="2">
    <source>
        <dbReference type="Proteomes" id="UP000485058"/>
    </source>
</evidence>
<reference evidence="1 2" key="1">
    <citation type="submission" date="2020-02" db="EMBL/GenBank/DDBJ databases">
        <title>Draft genome sequence of Haematococcus lacustris strain NIES-144.</title>
        <authorList>
            <person name="Morimoto D."/>
            <person name="Nakagawa S."/>
            <person name="Yoshida T."/>
            <person name="Sawayama S."/>
        </authorList>
    </citation>
    <scope>NUCLEOTIDE SEQUENCE [LARGE SCALE GENOMIC DNA]</scope>
    <source>
        <strain evidence="1 2">NIES-144</strain>
    </source>
</reference>
<comment type="caution">
    <text evidence="1">The sequence shown here is derived from an EMBL/GenBank/DDBJ whole genome shotgun (WGS) entry which is preliminary data.</text>
</comment>
<protein>
    <submittedName>
        <fullName evidence="1">Uncharacterized protein</fullName>
    </submittedName>
</protein>